<dbReference type="OrthoDB" id="7565172at2"/>
<dbReference type="InterPro" id="IPR052399">
    <property type="entry name" value="Phage_Baseplate_Assmbl_Protein"/>
</dbReference>
<comment type="caution">
    <text evidence="5">The sequence shown here is derived from an EMBL/GenBank/DDBJ whole genome shotgun (WGS) entry which is preliminary data.</text>
</comment>
<dbReference type="PANTHER" id="PTHR37829:SF3">
    <property type="entry name" value="PROTEIN JAYE-RELATED"/>
    <property type="match status" value="1"/>
</dbReference>
<name>A0A1N7SSV2_9BURK</name>
<evidence type="ECO:0000259" key="3">
    <source>
        <dbReference type="Pfam" id="PF26078"/>
    </source>
</evidence>
<feature type="domain" description="Baseplate protein J-like barrel" evidence="2">
    <location>
        <begin position="90"/>
        <end position="170"/>
    </location>
</feature>
<dbReference type="EMBL" id="CYGY02000083">
    <property type="protein sequence ID" value="SIT50432.1"/>
    <property type="molecule type" value="Genomic_DNA"/>
</dbReference>
<evidence type="ECO:0000256" key="1">
    <source>
        <dbReference type="ARBA" id="ARBA00038087"/>
    </source>
</evidence>
<dbReference type="InterPro" id="IPR058531">
    <property type="entry name" value="Baseplate_J_M"/>
</dbReference>
<feature type="domain" description="Baseplate J-like C-terminal" evidence="4">
    <location>
        <begin position="294"/>
        <end position="353"/>
    </location>
</feature>
<dbReference type="Pfam" id="PF26079">
    <property type="entry name" value="Baseplate_J_C"/>
    <property type="match status" value="1"/>
</dbReference>
<sequence length="386" mass="39090">MPYARPTLTELRSEVASDIASSLKGSDPLLRYSNLKITGDAQAGLAHLHFGYLDWIAKQAVPWTATGEYLAAWGALKKVAQKDATFSSGSVTFSGASGTIDAGAQFVLGDGTAYTATSSGTISSGSVTVTAKAVEAGSAGNCSAGAVMTLSTAIPGIQSNGVAATDFTGGADQEEEDSFSDRVIAAYQASPQGGAKTDYVTWATDVAGVTRAWCAPNGFGAGTVVVYVMFDDADAAFNGFPQGSNGVSSSDVLPNGHPRGTVASGDQLTVANSIYPEQPVTALVYVCAPLPNSLTFTVSGLSSASTTVRNAVKAAITEVLVSYGDPRAGTVELSYIESAIASVPGTAGFVITSVVGVQSGSSTTYPGNITSLTGYLPVLADVTFSS</sequence>
<dbReference type="RefSeq" id="WP_087739132.1">
    <property type="nucleotide sequence ID" value="NZ_CYGY02000083.1"/>
</dbReference>
<accession>A0A1N7SSV2</accession>
<dbReference type="InterPro" id="IPR006949">
    <property type="entry name" value="Barrel_Baseplate_J-like"/>
</dbReference>
<comment type="similarity">
    <text evidence="1">Belongs to the Mu gp47/PBSX XkdT family.</text>
</comment>
<keyword evidence="6" id="KW-1185">Reference proteome</keyword>
<dbReference type="Proteomes" id="UP000195569">
    <property type="component" value="Unassembled WGS sequence"/>
</dbReference>
<organism evidence="5 6">
    <name type="scientific">Paraburkholderia piptadeniae</name>
    <dbReference type="NCBI Taxonomy" id="1701573"/>
    <lineage>
        <taxon>Bacteria</taxon>
        <taxon>Pseudomonadati</taxon>
        <taxon>Pseudomonadota</taxon>
        <taxon>Betaproteobacteria</taxon>
        <taxon>Burkholderiales</taxon>
        <taxon>Burkholderiaceae</taxon>
        <taxon>Paraburkholderia</taxon>
    </lineage>
</organism>
<gene>
    <name evidence="5" type="ORF">BN2476_830003</name>
</gene>
<evidence type="ECO:0000259" key="4">
    <source>
        <dbReference type="Pfam" id="PF26079"/>
    </source>
</evidence>
<dbReference type="Pfam" id="PF04865">
    <property type="entry name" value="Baseplate_J"/>
    <property type="match status" value="1"/>
</dbReference>
<dbReference type="AlphaFoldDB" id="A0A1N7SSV2"/>
<feature type="domain" description="Baseplate J-like central" evidence="3">
    <location>
        <begin position="191"/>
        <end position="288"/>
    </location>
</feature>
<evidence type="ECO:0000313" key="6">
    <source>
        <dbReference type="Proteomes" id="UP000195569"/>
    </source>
</evidence>
<dbReference type="InterPro" id="IPR058530">
    <property type="entry name" value="Baseplate_J-like_C"/>
</dbReference>
<evidence type="ECO:0000313" key="5">
    <source>
        <dbReference type="EMBL" id="SIT50432.1"/>
    </source>
</evidence>
<protein>
    <submittedName>
        <fullName evidence="5">Phage Mu protein gp47-like protein</fullName>
    </submittedName>
</protein>
<dbReference type="Pfam" id="PF26078">
    <property type="entry name" value="Baseplate_J_M"/>
    <property type="match status" value="1"/>
</dbReference>
<evidence type="ECO:0000259" key="2">
    <source>
        <dbReference type="Pfam" id="PF04865"/>
    </source>
</evidence>
<reference evidence="5" key="1">
    <citation type="submission" date="2016-12" db="EMBL/GenBank/DDBJ databases">
        <authorList>
            <person name="Moulin L."/>
        </authorList>
    </citation>
    <scope>NUCLEOTIDE SEQUENCE [LARGE SCALE GENOMIC DNA]</scope>
    <source>
        <strain evidence="5">STM 7183</strain>
    </source>
</reference>
<proteinExistence type="inferred from homology"/>
<dbReference type="PANTHER" id="PTHR37829">
    <property type="entry name" value="PHAGE-LIKE ELEMENT PBSX PROTEIN XKDT"/>
    <property type="match status" value="1"/>
</dbReference>